<dbReference type="InterPro" id="IPR017452">
    <property type="entry name" value="GPCR_Rhodpsn_7TM"/>
</dbReference>
<dbReference type="CDD" id="cd15912">
    <property type="entry name" value="7tmA_OR6C-like"/>
    <property type="match status" value="1"/>
</dbReference>
<keyword evidence="3 10" id="KW-0812">Transmembrane</keyword>
<keyword evidence="5 11" id="KW-1133">Transmembrane helix</keyword>
<feature type="domain" description="G-protein coupled receptors family 1 profile" evidence="12">
    <location>
        <begin position="39"/>
        <end position="288"/>
    </location>
</feature>
<feature type="transmembrane region" description="Helical" evidence="11">
    <location>
        <begin position="60"/>
        <end position="80"/>
    </location>
</feature>
<dbReference type="Gene3D" id="1.20.1070.10">
    <property type="entry name" value="Rhodopsin 7-helix transmembrane proteins"/>
    <property type="match status" value="1"/>
</dbReference>
<dbReference type="RefSeq" id="XP_054850403.1">
    <property type="nucleotide sequence ID" value="XM_054994428.1"/>
</dbReference>
<dbReference type="InterPro" id="IPR047132">
    <property type="entry name" value="Olfact_rcpt_6C-like"/>
</dbReference>
<protein>
    <recommendedName>
        <fullName evidence="11">Olfactory receptor</fullName>
    </recommendedName>
</protein>
<dbReference type="KEGG" id="emc:129339853"/>
<evidence type="ECO:0000256" key="9">
    <source>
        <dbReference type="ARBA" id="ARBA00023224"/>
    </source>
</evidence>
<keyword evidence="9 10" id="KW-0807">Transducer</keyword>
<evidence type="ECO:0000313" key="14">
    <source>
        <dbReference type="RefSeq" id="XP_054850403.1"/>
    </source>
</evidence>
<keyword evidence="11" id="KW-0716">Sensory transduction</keyword>
<dbReference type="InterPro" id="IPR000276">
    <property type="entry name" value="GPCR_Rhodpsn"/>
</dbReference>
<comment type="subcellular location">
    <subcellularLocation>
        <location evidence="1 11">Cell membrane</location>
        <topology evidence="1 11">Multi-pass membrane protein</topology>
    </subcellularLocation>
</comment>
<evidence type="ECO:0000256" key="4">
    <source>
        <dbReference type="ARBA" id="ARBA00022725"/>
    </source>
</evidence>
<feature type="transmembrane region" description="Helical" evidence="11">
    <location>
        <begin position="100"/>
        <end position="118"/>
    </location>
</feature>
<comment type="similarity">
    <text evidence="10">Belongs to the G-protein coupled receptor 1 family.</text>
</comment>
<evidence type="ECO:0000259" key="12">
    <source>
        <dbReference type="PROSITE" id="PS50262"/>
    </source>
</evidence>
<feature type="transmembrane region" description="Helical" evidence="11">
    <location>
        <begin position="23"/>
        <end position="48"/>
    </location>
</feature>
<evidence type="ECO:0000256" key="8">
    <source>
        <dbReference type="ARBA" id="ARBA00023170"/>
    </source>
</evidence>
<keyword evidence="4 11" id="KW-0552">Olfaction</keyword>
<dbReference type="PRINTS" id="PR00237">
    <property type="entry name" value="GPCRRHODOPSN"/>
</dbReference>
<gene>
    <name evidence="14" type="primary">LOC129339853</name>
</gene>
<feature type="transmembrane region" description="Helical" evidence="11">
    <location>
        <begin position="138"/>
        <end position="156"/>
    </location>
</feature>
<dbReference type="GO" id="GO:0004984">
    <property type="term" value="F:olfactory receptor activity"/>
    <property type="evidence" value="ECO:0007669"/>
    <property type="project" value="InterPro"/>
</dbReference>
<evidence type="ECO:0000256" key="2">
    <source>
        <dbReference type="ARBA" id="ARBA00022475"/>
    </source>
</evidence>
<feature type="transmembrane region" description="Helical" evidence="11">
    <location>
        <begin position="235"/>
        <end position="258"/>
    </location>
</feature>
<evidence type="ECO:0000256" key="7">
    <source>
        <dbReference type="ARBA" id="ARBA00023136"/>
    </source>
</evidence>
<reference evidence="14" key="1">
    <citation type="submission" date="2025-08" db="UniProtKB">
        <authorList>
            <consortium name="RefSeq"/>
        </authorList>
    </citation>
    <scope>IDENTIFICATION</scope>
    <source>
        <tissue evidence="14">Blood</tissue>
    </source>
</reference>
<keyword evidence="13" id="KW-1185">Reference proteome</keyword>
<evidence type="ECO:0000256" key="10">
    <source>
        <dbReference type="RuleBase" id="RU000688"/>
    </source>
</evidence>
<dbReference type="PANTHER" id="PTHR26454:SF18">
    <property type="entry name" value="OLFACTORY RECEPTOR 6C76"/>
    <property type="match status" value="1"/>
</dbReference>
<evidence type="ECO:0000256" key="5">
    <source>
        <dbReference type="ARBA" id="ARBA00022989"/>
    </source>
</evidence>
<keyword evidence="7 11" id="KW-0472">Membrane</keyword>
<evidence type="ECO:0000313" key="13">
    <source>
        <dbReference type="Proteomes" id="UP001190640"/>
    </source>
</evidence>
<evidence type="ECO:0000256" key="3">
    <source>
        <dbReference type="ARBA" id="ARBA00022692"/>
    </source>
</evidence>
<dbReference type="FunFam" id="1.20.1070.10:FF:000013">
    <property type="entry name" value="Olfactory receptor"/>
    <property type="match status" value="1"/>
</dbReference>
<accession>A0AA97K5G5</accession>
<dbReference type="PROSITE" id="PS00237">
    <property type="entry name" value="G_PROTEIN_RECEP_F1_1"/>
    <property type="match status" value="1"/>
</dbReference>
<evidence type="ECO:0000256" key="6">
    <source>
        <dbReference type="ARBA" id="ARBA00023040"/>
    </source>
</evidence>
<evidence type="ECO:0000256" key="1">
    <source>
        <dbReference type="ARBA" id="ARBA00004651"/>
    </source>
</evidence>
<proteinExistence type="inferred from homology"/>
<evidence type="ECO:0000256" key="11">
    <source>
        <dbReference type="RuleBase" id="RU363047"/>
    </source>
</evidence>
<dbReference type="GeneID" id="129339853"/>
<keyword evidence="8 10" id="KW-0675">Receptor</keyword>
<dbReference type="PRINTS" id="PR00245">
    <property type="entry name" value="OLFACTORYR"/>
</dbReference>
<dbReference type="Proteomes" id="UP001190640">
    <property type="component" value="Chromosome 12"/>
</dbReference>
<dbReference type="Pfam" id="PF13853">
    <property type="entry name" value="7tm_4"/>
    <property type="match status" value="1"/>
</dbReference>
<dbReference type="AlphaFoldDB" id="A0AA97K5G5"/>
<keyword evidence="2 11" id="KW-1003">Cell membrane</keyword>
<dbReference type="PANTHER" id="PTHR26454">
    <property type="entry name" value="OLFACTORY RECEPTOR"/>
    <property type="match status" value="1"/>
</dbReference>
<organism evidence="13 14">
    <name type="scientific">Eublepharis macularius</name>
    <name type="common">Leopard gecko</name>
    <name type="synonym">Cyrtodactylus macularius</name>
    <dbReference type="NCBI Taxonomy" id="481883"/>
    <lineage>
        <taxon>Eukaryota</taxon>
        <taxon>Metazoa</taxon>
        <taxon>Chordata</taxon>
        <taxon>Craniata</taxon>
        <taxon>Vertebrata</taxon>
        <taxon>Euteleostomi</taxon>
        <taxon>Lepidosauria</taxon>
        <taxon>Squamata</taxon>
        <taxon>Bifurcata</taxon>
        <taxon>Gekkota</taxon>
        <taxon>Eublepharidae</taxon>
        <taxon>Eublepharinae</taxon>
        <taxon>Eublepharis</taxon>
    </lineage>
</organism>
<dbReference type="GO" id="GO:0005886">
    <property type="term" value="C:plasma membrane"/>
    <property type="evidence" value="ECO:0007669"/>
    <property type="project" value="UniProtKB-SubCell"/>
</dbReference>
<name>A0AA97K5G5_EUBMA</name>
<sequence>MKNQTKIKEFLLLGFTENHNLEIFLFVLFLIMYLMTITGNLLIIIVTLTDFHLRTPMYFFLRNYAILEIGYTTAVIPKALINLATGKKTISYVGCITQSFLYFFLGTIDFFLLTVMSFDRYVAICHPLRYTTIMSDRFCTLLVLFSWIGGFILIFGQTMHFIQFPFCGSNIINHFFCDNTPLHKLLCGDTQLLELIGFISAVFSLLGTLGITIVSYGKIISTVLRIPTASGRQKAFSTCAAHITVVSITYGSCISMYVKPAKDDGQNFNKVVAVLNNVLCPLMTPFVYSLRNKQVQQALRDTMLLCMARTDCCYKQGPTM</sequence>
<dbReference type="InterPro" id="IPR000725">
    <property type="entry name" value="Olfact_rcpt"/>
</dbReference>
<dbReference type="GO" id="GO:0004930">
    <property type="term" value="F:G protein-coupled receptor activity"/>
    <property type="evidence" value="ECO:0007669"/>
    <property type="project" value="UniProtKB-KW"/>
</dbReference>
<feature type="transmembrane region" description="Helical" evidence="11">
    <location>
        <begin position="270"/>
        <end position="290"/>
    </location>
</feature>
<feature type="transmembrane region" description="Helical" evidence="11">
    <location>
        <begin position="195"/>
        <end position="214"/>
    </location>
</feature>
<dbReference type="SUPFAM" id="SSF81321">
    <property type="entry name" value="Family A G protein-coupled receptor-like"/>
    <property type="match status" value="1"/>
</dbReference>
<keyword evidence="6 10" id="KW-0297">G-protein coupled receptor</keyword>
<dbReference type="PROSITE" id="PS50262">
    <property type="entry name" value="G_PROTEIN_RECEP_F1_2"/>
    <property type="match status" value="1"/>
</dbReference>